<protein>
    <submittedName>
        <fullName evidence="1">Uncharacterized protein</fullName>
    </submittedName>
</protein>
<name>A0A2K8IAC1_9CAUD</name>
<accession>A0A2K8IAC1</accession>
<evidence type="ECO:0000313" key="2">
    <source>
        <dbReference type="Proteomes" id="UP000240402"/>
    </source>
</evidence>
<gene>
    <name evidence="1" type="ORF">vBPaeME217_00081</name>
</gene>
<sequence length="79" mass="9361">MRNVKIDHKWESSELSSGMNVWKPDDRYSGSAWERCFISGLEGTDHFAIIRHDNVALTPFWPRLKIAYYLRKNNFAKEE</sequence>
<keyword evidence="2" id="KW-1185">Reference proteome</keyword>
<proteinExistence type="predicted"/>
<evidence type="ECO:0000313" key="1">
    <source>
        <dbReference type="EMBL" id="ASZ72465.1"/>
    </source>
</evidence>
<dbReference type="EMBL" id="MF490240">
    <property type="protein sequence ID" value="ASZ72465.1"/>
    <property type="molecule type" value="Genomic_DNA"/>
</dbReference>
<dbReference type="Proteomes" id="UP000240402">
    <property type="component" value="Segment"/>
</dbReference>
<organism evidence="1 2">
    <name type="scientific">Pseudomonas phage vB_PaeM_E217</name>
    <dbReference type="NCBI Taxonomy" id="2034346"/>
    <lineage>
        <taxon>Viruses</taxon>
        <taxon>Duplodnaviria</taxon>
        <taxon>Heunggongvirae</taxon>
        <taxon>Uroviricota</taxon>
        <taxon>Caudoviricetes</taxon>
        <taxon>Lindbergviridae</taxon>
        <taxon>Pbunavirus</taxon>
        <taxon>Pbunavirus E217</taxon>
    </lineage>
</organism>
<reference evidence="1 2" key="1">
    <citation type="submission" date="2017-07" db="EMBL/GenBank/DDBJ databases">
        <title>Use of a Phage Cocktail against Pseudomonas aeruginosa Infections.</title>
        <authorList>
            <person name="Forti F."/>
            <person name="Roach D."/>
            <person name="Cafora M."/>
            <person name="Pasini M."/>
            <person name="Horner D.S."/>
            <person name="Briani F."/>
            <person name="Debarbieux L."/>
            <person name="Ghisotti D."/>
        </authorList>
    </citation>
    <scope>NUCLEOTIDE SEQUENCE [LARGE SCALE GENOMIC DNA]</scope>
</reference>